<sequence length="235" mass="26277">MTVIRISTALLLATASFSWTATGFSPLSISNNNQPSLSLSSSLPSLSRLYAQGLKKSTGFGGEGESKSKKKSGFGGKVKNEIKDNDSKLKPMQQWNRYKDLKGEPKIRVGVRIIGDDENKDWLEVGRVKSKESKYTEMAVFRQRAIIAEHSKRLYPGSVTSKKTIEWGYFSDDDDDWKVVDKSSMKDEVEDLEKTVGFVGTADSATGYYCHYDDGRLRVGEETSYDINAQMKPKK</sequence>
<feature type="region of interest" description="Disordered" evidence="1">
    <location>
        <begin position="58"/>
        <end position="82"/>
    </location>
</feature>
<proteinExistence type="predicted"/>
<dbReference type="Proteomes" id="UP000095751">
    <property type="component" value="Unassembled WGS sequence"/>
</dbReference>
<evidence type="ECO:0000313" key="4">
    <source>
        <dbReference type="Proteomes" id="UP000095751"/>
    </source>
</evidence>
<dbReference type="InParanoid" id="A0A1E7FNG4"/>
<dbReference type="EMBL" id="KV784355">
    <property type="protein sequence ID" value="OEU19635.1"/>
    <property type="molecule type" value="Genomic_DNA"/>
</dbReference>
<gene>
    <name evidence="3" type="ORF">FRACYDRAFT_274555</name>
</gene>
<feature type="signal peptide" evidence="2">
    <location>
        <begin position="1"/>
        <end position="23"/>
    </location>
</feature>
<dbReference type="InterPro" id="IPR045388">
    <property type="entry name" value="HHL1-like"/>
</dbReference>
<evidence type="ECO:0000256" key="2">
    <source>
        <dbReference type="SAM" id="SignalP"/>
    </source>
</evidence>
<keyword evidence="2" id="KW-0732">Signal</keyword>
<name>A0A1E7FNG4_9STRA</name>
<reference evidence="3 4" key="1">
    <citation type="submission" date="2016-09" db="EMBL/GenBank/DDBJ databases">
        <title>Extensive genetic diversity and differential bi-allelic expression allows diatom success in the polar Southern Ocean.</title>
        <authorList>
            <consortium name="DOE Joint Genome Institute"/>
            <person name="Mock T."/>
            <person name="Otillar R.P."/>
            <person name="Strauss J."/>
            <person name="Dupont C."/>
            <person name="Frickenhaus S."/>
            <person name="Maumus F."/>
            <person name="Mcmullan M."/>
            <person name="Sanges R."/>
            <person name="Schmutz J."/>
            <person name="Toseland A."/>
            <person name="Valas R."/>
            <person name="Veluchamy A."/>
            <person name="Ward B.J."/>
            <person name="Allen A."/>
            <person name="Barry K."/>
            <person name="Falciatore A."/>
            <person name="Ferrante M."/>
            <person name="Fortunato A.E."/>
            <person name="Gloeckner G."/>
            <person name="Gruber A."/>
            <person name="Hipkin R."/>
            <person name="Janech M."/>
            <person name="Kroth P."/>
            <person name="Leese F."/>
            <person name="Lindquist E."/>
            <person name="Lyon B.R."/>
            <person name="Martin J."/>
            <person name="Mayer C."/>
            <person name="Parker M."/>
            <person name="Quesneville H."/>
            <person name="Raymond J."/>
            <person name="Uhlig C."/>
            <person name="Valentin K.U."/>
            <person name="Worden A.Z."/>
            <person name="Armbrust E.V."/>
            <person name="Bowler C."/>
            <person name="Green B."/>
            <person name="Moulton V."/>
            <person name="Van Oosterhout C."/>
            <person name="Grigoriev I."/>
        </authorList>
    </citation>
    <scope>NUCLEOTIDE SEQUENCE [LARGE SCALE GENOMIC DNA]</scope>
    <source>
        <strain evidence="3 4">CCMP1102</strain>
    </source>
</reference>
<accession>A0A1E7FNG4</accession>
<dbReference type="KEGG" id="fcy:FRACYDRAFT_274555"/>
<keyword evidence="4" id="KW-1185">Reference proteome</keyword>
<dbReference type="OrthoDB" id="197848at2759"/>
<dbReference type="Pfam" id="PF20133">
    <property type="entry name" value="HHL1-like"/>
    <property type="match status" value="1"/>
</dbReference>
<dbReference type="AlphaFoldDB" id="A0A1E7FNG4"/>
<organism evidence="3 4">
    <name type="scientific">Fragilariopsis cylindrus CCMP1102</name>
    <dbReference type="NCBI Taxonomy" id="635003"/>
    <lineage>
        <taxon>Eukaryota</taxon>
        <taxon>Sar</taxon>
        <taxon>Stramenopiles</taxon>
        <taxon>Ochrophyta</taxon>
        <taxon>Bacillariophyta</taxon>
        <taxon>Bacillariophyceae</taxon>
        <taxon>Bacillariophycidae</taxon>
        <taxon>Bacillariales</taxon>
        <taxon>Bacillariaceae</taxon>
        <taxon>Fragilariopsis</taxon>
    </lineage>
</organism>
<feature type="chain" id="PRO_5009193362" evidence="2">
    <location>
        <begin position="24"/>
        <end position="235"/>
    </location>
</feature>
<protein>
    <submittedName>
        <fullName evidence="3">Uncharacterized protein</fullName>
    </submittedName>
</protein>
<evidence type="ECO:0000313" key="3">
    <source>
        <dbReference type="EMBL" id="OEU19635.1"/>
    </source>
</evidence>
<evidence type="ECO:0000256" key="1">
    <source>
        <dbReference type="SAM" id="MobiDB-lite"/>
    </source>
</evidence>